<name>A0A9N8Z4P5_9GLOM</name>
<comment type="caution">
    <text evidence="1">The sequence shown here is derived from an EMBL/GenBank/DDBJ whole genome shotgun (WGS) entry which is preliminary data.</text>
</comment>
<protein>
    <submittedName>
        <fullName evidence="1">26675_t:CDS:1</fullName>
    </submittedName>
</protein>
<reference evidence="1" key="1">
    <citation type="submission" date="2021-06" db="EMBL/GenBank/DDBJ databases">
        <authorList>
            <person name="Kallberg Y."/>
            <person name="Tangrot J."/>
            <person name="Rosling A."/>
        </authorList>
    </citation>
    <scope>NUCLEOTIDE SEQUENCE</scope>
    <source>
        <strain evidence="1">MA453B</strain>
    </source>
</reference>
<keyword evidence="2" id="KW-1185">Reference proteome</keyword>
<sequence length="117" mass="13101">MYKNLLTVASAELLVSSSDFLSGLPTTHFQHVHVTIFSNDLLTTLISDIISLTRKKGIGKNFGIIMQVLPKPDLECFFAYILDQRRDLRIIYWETDLTLLIDNGDGDGDSDGGFYVS</sequence>
<accession>A0A9N8Z4P5</accession>
<dbReference type="Proteomes" id="UP000789405">
    <property type="component" value="Unassembled WGS sequence"/>
</dbReference>
<proteinExistence type="predicted"/>
<organism evidence="1 2">
    <name type="scientific">Dentiscutata erythropus</name>
    <dbReference type="NCBI Taxonomy" id="1348616"/>
    <lineage>
        <taxon>Eukaryota</taxon>
        <taxon>Fungi</taxon>
        <taxon>Fungi incertae sedis</taxon>
        <taxon>Mucoromycota</taxon>
        <taxon>Glomeromycotina</taxon>
        <taxon>Glomeromycetes</taxon>
        <taxon>Diversisporales</taxon>
        <taxon>Gigasporaceae</taxon>
        <taxon>Dentiscutata</taxon>
    </lineage>
</organism>
<evidence type="ECO:0000313" key="1">
    <source>
        <dbReference type="EMBL" id="CAG8472413.1"/>
    </source>
</evidence>
<evidence type="ECO:0000313" key="2">
    <source>
        <dbReference type="Proteomes" id="UP000789405"/>
    </source>
</evidence>
<gene>
    <name evidence="1" type="ORF">DERYTH_LOCUS1524</name>
</gene>
<dbReference type="EMBL" id="CAJVPY010000432">
    <property type="protein sequence ID" value="CAG8472413.1"/>
    <property type="molecule type" value="Genomic_DNA"/>
</dbReference>
<dbReference type="AlphaFoldDB" id="A0A9N8Z4P5"/>